<comment type="caution">
    <text evidence="2">The sequence shown here is derived from an EMBL/GenBank/DDBJ whole genome shotgun (WGS) entry which is preliminary data.</text>
</comment>
<evidence type="ECO:0000313" key="2">
    <source>
        <dbReference type="EMBL" id="KAJ7716687.1"/>
    </source>
</evidence>
<proteinExistence type="predicted"/>
<dbReference type="InterPro" id="IPR011008">
    <property type="entry name" value="Dimeric_a/b-barrel"/>
</dbReference>
<sequence length="298" mass="31871">MPSILFALLLILQVLQPALADVSFALLVPAIAKSDQVNATQKFLKGAIPLVQAEPGTIQWYGVQFTDVEPPTFAIFDTFNSEDDRNTHLNGKVAGALFANADTLFDATPVVNKANVLASKVQKGDGSLTEGVSVGLRVNFTAKADKVQDVRDFLKGALTLVEAEPDTLFWYAVEFNGTCVFSIVDFFASDKGREEHLNGKVAAALFASVDLFTGQPDIVKFDVLSADVKSQSGMNESSMMGESSSMMGESSMQAESSMMGGSGMQAEPSMMGGSAIVTEQFCQKLCMNLIRTLNCNSS</sequence>
<accession>A0AAD7HB12</accession>
<gene>
    <name evidence="2" type="ORF">B0H16DRAFT_1388619</name>
</gene>
<dbReference type="Proteomes" id="UP001215598">
    <property type="component" value="Unassembled WGS sequence"/>
</dbReference>
<dbReference type="Gene3D" id="3.30.70.100">
    <property type="match status" value="2"/>
</dbReference>
<evidence type="ECO:0000256" key="1">
    <source>
        <dbReference type="SAM" id="SignalP"/>
    </source>
</evidence>
<evidence type="ECO:0008006" key="4">
    <source>
        <dbReference type="Google" id="ProtNLM"/>
    </source>
</evidence>
<feature type="signal peptide" evidence="1">
    <location>
        <begin position="1"/>
        <end position="20"/>
    </location>
</feature>
<name>A0AAD7HB12_9AGAR</name>
<dbReference type="EMBL" id="JARKIB010000287">
    <property type="protein sequence ID" value="KAJ7716687.1"/>
    <property type="molecule type" value="Genomic_DNA"/>
</dbReference>
<organism evidence="2 3">
    <name type="scientific">Mycena metata</name>
    <dbReference type="NCBI Taxonomy" id="1033252"/>
    <lineage>
        <taxon>Eukaryota</taxon>
        <taxon>Fungi</taxon>
        <taxon>Dikarya</taxon>
        <taxon>Basidiomycota</taxon>
        <taxon>Agaricomycotina</taxon>
        <taxon>Agaricomycetes</taxon>
        <taxon>Agaricomycetidae</taxon>
        <taxon>Agaricales</taxon>
        <taxon>Marasmiineae</taxon>
        <taxon>Mycenaceae</taxon>
        <taxon>Mycena</taxon>
    </lineage>
</organism>
<keyword evidence="3" id="KW-1185">Reference proteome</keyword>
<dbReference type="SUPFAM" id="SSF54909">
    <property type="entry name" value="Dimeric alpha+beta barrel"/>
    <property type="match status" value="2"/>
</dbReference>
<protein>
    <recommendedName>
        <fullName evidence="4">ABM domain-containing protein</fullName>
    </recommendedName>
</protein>
<reference evidence="2" key="1">
    <citation type="submission" date="2023-03" db="EMBL/GenBank/DDBJ databases">
        <title>Massive genome expansion in bonnet fungi (Mycena s.s.) driven by repeated elements and novel gene families across ecological guilds.</title>
        <authorList>
            <consortium name="Lawrence Berkeley National Laboratory"/>
            <person name="Harder C.B."/>
            <person name="Miyauchi S."/>
            <person name="Viragh M."/>
            <person name="Kuo A."/>
            <person name="Thoen E."/>
            <person name="Andreopoulos B."/>
            <person name="Lu D."/>
            <person name="Skrede I."/>
            <person name="Drula E."/>
            <person name="Henrissat B."/>
            <person name="Morin E."/>
            <person name="Kohler A."/>
            <person name="Barry K."/>
            <person name="LaButti K."/>
            <person name="Morin E."/>
            <person name="Salamov A."/>
            <person name="Lipzen A."/>
            <person name="Mereny Z."/>
            <person name="Hegedus B."/>
            <person name="Baldrian P."/>
            <person name="Stursova M."/>
            <person name="Weitz H."/>
            <person name="Taylor A."/>
            <person name="Grigoriev I.V."/>
            <person name="Nagy L.G."/>
            <person name="Martin F."/>
            <person name="Kauserud H."/>
        </authorList>
    </citation>
    <scope>NUCLEOTIDE SEQUENCE</scope>
    <source>
        <strain evidence="2">CBHHK182m</strain>
    </source>
</reference>
<evidence type="ECO:0000313" key="3">
    <source>
        <dbReference type="Proteomes" id="UP001215598"/>
    </source>
</evidence>
<dbReference type="AlphaFoldDB" id="A0AAD7HB12"/>
<feature type="chain" id="PRO_5042009203" description="ABM domain-containing protein" evidence="1">
    <location>
        <begin position="21"/>
        <end position="298"/>
    </location>
</feature>
<keyword evidence="1" id="KW-0732">Signal</keyword>